<proteinExistence type="predicted"/>
<feature type="transmembrane region" description="Helical" evidence="1">
    <location>
        <begin position="257"/>
        <end position="275"/>
    </location>
</feature>
<comment type="caution">
    <text evidence="2">The sequence shown here is derived from an EMBL/GenBank/DDBJ whole genome shotgun (WGS) entry which is preliminary data.</text>
</comment>
<name>A0ABU3Z7H9_9FIRM</name>
<reference evidence="2 3" key="1">
    <citation type="submission" date="2023-10" db="EMBL/GenBank/DDBJ databases">
        <title>Veillonella sp. nov., isolated from a pig farm feces dump.</title>
        <authorList>
            <person name="Chang Y.-H."/>
        </authorList>
    </citation>
    <scope>NUCLEOTIDE SEQUENCE [LARGE SCALE GENOMIC DNA]</scope>
    <source>
        <strain evidence="2 3">YH-vei2233</strain>
    </source>
</reference>
<organism evidence="2 3">
    <name type="scientific">Veillonella absiana</name>
    <dbReference type="NCBI Taxonomy" id="3079305"/>
    <lineage>
        <taxon>Bacteria</taxon>
        <taxon>Bacillati</taxon>
        <taxon>Bacillota</taxon>
        <taxon>Negativicutes</taxon>
        <taxon>Veillonellales</taxon>
        <taxon>Veillonellaceae</taxon>
        <taxon>Veillonella</taxon>
    </lineage>
</organism>
<feature type="transmembrane region" description="Helical" evidence="1">
    <location>
        <begin position="398"/>
        <end position="424"/>
    </location>
</feature>
<feature type="transmembrane region" description="Helical" evidence="1">
    <location>
        <begin position="26"/>
        <end position="47"/>
    </location>
</feature>
<dbReference type="PANTHER" id="PTHR41983:SF2">
    <property type="entry name" value="SHORT-CHAIN FATTY ACID TRANSPORTER-RELATED"/>
    <property type="match status" value="1"/>
</dbReference>
<gene>
    <name evidence="2" type="ORF">RVY80_02190</name>
</gene>
<evidence type="ECO:0000313" key="2">
    <source>
        <dbReference type="EMBL" id="MDV5087661.1"/>
    </source>
</evidence>
<feature type="transmembrane region" description="Helical" evidence="1">
    <location>
        <begin position="59"/>
        <end position="82"/>
    </location>
</feature>
<protein>
    <submittedName>
        <fullName evidence="2">TIGR00366 family protein</fullName>
    </submittedName>
</protein>
<evidence type="ECO:0000313" key="3">
    <source>
        <dbReference type="Proteomes" id="UP001272515"/>
    </source>
</evidence>
<feature type="transmembrane region" description="Helical" evidence="1">
    <location>
        <begin position="430"/>
        <end position="452"/>
    </location>
</feature>
<keyword evidence="1" id="KW-1133">Transmembrane helix</keyword>
<dbReference type="InterPro" id="IPR006160">
    <property type="entry name" value="SCFA_transpt_AtoE"/>
</dbReference>
<feature type="transmembrane region" description="Helical" evidence="1">
    <location>
        <begin position="191"/>
        <end position="215"/>
    </location>
</feature>
<keyword evidence="1" id="KW-0472">Membrane</keyword>
<feature type="transmembrane region" description="Helical" evidence="1">
    <location>
        <begin position="147"/>
        <end position="171"/>
    </location>
</feature>
<dbReference type="RefSeq" id="WP_295191322.1">
    <property type="nucleotide sequence ID" value="NZ_JAWJZA010000005.1"/>
</dbReference>
<feature type="transmembrane region" description="Helical" evidence="1">
    <location>
        <begin position="310"/>
        <end position="332"/>
    </location>
</feature>
<dbReference type="Pfam" id="PF02667">
    <property type="entry name" value="SCFA_trans"/>
    <property type="match status" value="1"/>
</dbReference>
<sequence length="454" mass="50557">MTEVNEKKRLTDHFTIFAEKWVPDSYVIALVLTVLAYGLALIFTDEGPYKLVQDWGKGFWSLLTFAMQMVLIVVTGYALATTPLCQKLLVKLCSKPTSVTQVYVWGMVLSGIAYYLNWGFGLVFAALVTKELAIQAHNKGIQVDYRVLCGATWTMFFIWHMGLSGSAPLLVATPDHFMVKEMGVIPVSQTIFSSYNLILTIASVIIIMFMFTVVIPSNKNIKTMADLRPDLMQPAVVDADDSIEIKTPSQWMTHTPWCTYIVVIMFAVYLFYHFVALGKSLDINVLNFMFLLLIMFLYKTPAKFLKGVKAATPASWGVIIQFPFYAGIFGIMKYSGLVDIFAQWIISFSTPESFPAIAAILSNVIGYFIPSGGSKWAIEAPFLIPAGQALGVPDAKTVIAYMFGCDWVALIQPFFAVPFIAVAGLEFKDFVGYTFIVYIVLGIFMLLGLTFVPF</sequence>
<feature type="transmembrane region" description="Helical" evidence="1">
    <location>
        <begin position="344"/>
        <end position="369"/>
    </location>
</feature>
<keyword evidence="3" id="KW-1185">Reference proteome</keyword>
<keyword evidence="1" id="KW-0812">Transmembrane</keyword>
<feature type="transmembrane region" description="Helical" evidence="1">
    <location>
        <begin position="102"/>
        <end position="127"/>
    </location>
</feature>
<feature type="transmembrane region" description="Helical" evidence="1">
    <location>
        <begin position="281"/>
        <end position="298"/>
    </location>
</feature>
<dbReference type="PANTHER" id="PTHR41983">
    <property type="entry name" value="SHORT-CHAIN FATTY ACID TRANSPORTER-RELATED"/>
    <property type="match status" value="1"/>
</dbReference>
<dbReference type="EMBL" id="JAWJZB010000002">
    <property type="protein sequence ID" value="MDV5087661.1"/>
    <property type="molecule type" value="Genomic_DNA"/>
</dbReference>
<evidence type="ECO:0000256" key="1">
    <source>
        <dbReference type="SAM" id="Phobius"/>
    </source>
</evidence>
<accession>A0ABU3Z7H9</accession>
<dbReference type="Proteomes" id="UP001272515">
    <property type="component" value="Unassembled WGS sequence"/>
</dbReference>